<proteinExistence type="predicted"/>
<accession>A0ACB8WY52</accession>
<organism evidence="1 2">
    <name type="scientific">Scortum barcoo</name>
    <name type="common">barcoo grunter</name>
    <dbReference type="NCBI Taxonomy" id="214431"/>
    <lineage>
        <taxon>Eukaryota</taxon>
        <taxon>Metazoa</taxon>
        <taxon>Chordata</taxon>
        <taxon>Craniata</taxon>
        <taxon>Vertebrata</taxon>
        <taxon>Euteleostomi</taxon>
        <taxon>Actinopterygii</taxon>
        <taxon>Neopterygii</taxon>
        <taxon>Teleostei</taxon>
        <taxon>Neoteleostei</taxon>
        <taxon>Acanthomorphata</taxon>
        <taxon>Eupercaria</taxon>
        <taxon>Centrarchiformes</taxon>
        <taxon>Terapontoidei</taxon>
        <taxon>Terapontidae</taxon>
        <taxon>Scortum</taxon>
    </lineage>
</organism>
<keyword evidence="2" id="KW-1185">Reference proteome</keyword>
<dbReference type="EMBL" id="CM041536">
    <property type="protein sequence ID" value="KAI3371633.1"/>
    <property type="molecule type" value="Genomic_DNA"/>
</dbReference>
<name>A0ACB8WY52_9TELE</name>
<reference evidence="1" key="1">
    <citation type="submission" date="2022-04" db="EMBL/GenBank/DDBJ databases">
        <title>Jade perch genome.</title>
        <authorList>
            <person name="Chao B."/>
        </authorList>
    </citation>
    <scope>NUCLEOTIDE SEQUENCE</scope>
    <source>
        <strain evidence="1">CB-2022</strain>
    </source>
</reference>
<comment type="caution">
    <text evidence="1">The sequence shown here is derived from an EMBL/GenBank/DDBJ whole genome shotgun (WGS) entry which is preliminary data.</text>
</comment>
<evidence type="ECO:0000313" key="1">
    <source>
        <dbReference type="EMBL" id="KAI3371633.1"/>
    </source>
</evidence>
<gene>
    <name evidence="1" type="ORF">L3Q82_024200</name>
</gene>
<feature type="non-terminal residue" evidence="1">
    <location>
        <position position="1"/>
    </location>
</feature>
<protein>
    <submittedName>
        <fullName evidence="1">Uncharacterized protein</fullName>
    </submittedName>
</protein>
<sequence>NRLALQRRGTRGIILEMTEGLRGITISCDDFFLSFALAEEFLQRESCPLLCVEKKKPQIICDYNHLKGSGDNVDKVVGTYSCRRRTSRWPLVLFFNLLDVSTWVNVTITKCLWCPHQNCSSIGNILQNNQILWFYYKVHVTAGAPVLPVLSSLTDSGMWCMCLRFAGLVET</sequence>
<evidence type="ECO:0000313" key="2">
    <source>
        <dbReference type="Proteomes" id="UP000831701"/>
    </source>
</evidence>
<dbReference type="Proteomes" id="UP000831701">
    <property type="component" value="Chromosome 6"/>
</dbReference>